<comment type="caution">
    <text evidence="1">The sequence shown here is derived from an EMBL/GenBank/DDBJ whole genome shotgun (WGS) entry which is preliminary data.</text>
</comment>
<proteinExistence type="predicted"/>
<reference evidence="1 2" key="1">
    <citation type="submission" date="2016-08" db="EMBL/GenBank/DDBJ databases">
        <authorList>
            <person name="Seilhamer J.J."/>
        </authorList>
    </citation>
    <scope>NUCLEOTIDE SEQUENCE [LARGE SCALE GENOMIC DNA]</scope>
    <source>
        <strain evidence="1 2">PH27A</strain>
    </source>
</reference>
<name>A0A1E2V6T3_9GAMM</name>
<evidence type="ECO:0008006" key="3">
    <source>
        <dbReference type="Google" id="ProtNLM"/>
    </source>
</evidence>
<accession>A0A1E2V6T3</accession>
<protein>
    <recommendedName>
        <fullName evidence="3">ApeA N-terminal domain-containing protein</fullName>
    </recommendedName>
</protein>
<dbReference type="EMBL" id="MDTQ01000001">
    <property type="protein sequence ID" value="ODC02562.1"/>
    <property type="molecule type" value="Genomic_DNA"/>
</dbReference>
<organism evidence="1 2">
    <name type="scientific">Terasakiispira papahanaumokuakeensis</name>
    <dbReference type="NCBI Taxonomy" id="197479"/>
    <lineage>
        <taxon>Bacteria</taxon>
        <taxon>Pseudomonadati</taxon>
        <taxon>Pseudomonadota</taxon>
        <taxon>Gammaproteobacteria</taxon>
        <taxon>Oceanospirillales</taxon>
        <taxon>Terasakiispira</taxon>
    </lineage>
</organism>
<dbReference type="STRING" id="197479.BFW38_02375"/>
<evidence type="ECO:0000313" key="1">
    <source>
        <dbReference type="EMBL" id="ODC02562.1"/>
    </source>
</evidence>
<sequence length="462" mass="52138">MKDLSHRKETYSFDAEIKDSMGRRLSVDCKIMLPTIWGDKADIEVAVPHSVMPISGFENPCELNLSCSDPAFRVELSELWYRDLPTSVYPSRLHGAAPIKLTHISSMRVVRKCSQSMSLFNIYISSPDMLKNVGSWKPSEEMLEELAVIRCPKLGPIRLKRYWASAGLKGTKGLLSRTGFLLEATPSNGKLDPQEILEGIDSVLKLMSVFFRQKIMVLGWEAFHEEAHDRFWQYPLEPSRTNYVSVEPKRYLVNIHSLPKRMEDALTAYHNLDDQERKFVDALCYSLRPVTKIGESEWFMAMFRDLESIAVKSSTPKPLSEGETRAVDELRSVADSFKENCSNMSERINGFANKVERGVPPVTESICSLFQKYAVCSSDLWGVSGSKGLVGIRNKLAHGGPGRVHHQGLAVATLHLSLLNERLVHCILGLEISGDELHSGRDEWLQRGYIENVKKYLFDAAL</sequence>
<dbReference type="AlphaFoldDB" id="A0A1E2V6T3"/>
<gene>
    <name evidence="1" type="ORF">BFW38_02375</name>
</gene>
<keyword evidence="2" id="KW-1185">Reference proteome</keyword>
<dbReference type="Proteomes" id="UP000094291">
    <property type="component" value="Unassembled WGS sequence"/>
</dbReference>
<dbReference type="RefSeq" id="WP_068996947.1">
    <property type="nucleotide sequence ID" value="NZ_MDTQ01000001.1"/>
</dbReference>
<evidence type="ECO:0000313" key="2">
    <source>
        <dbReference type="Proteomes" id="UP000094291"/>
    </source>
</evidence>
<dbReference type="OrthoDB" id="7060607at2"/>